<comment type="caution">
    <text evidence="1">The sequence shown here is derived from an EMBL/GenBank/DDBJ whole genome shotgun (WGS) entry which is preliminary data.</text>
</comment>
<organism evidence="1 2">
    <name type="scientific">Rosa chinensis</name>
    <name type="common">China rose</name>
    <dbReference type="NCBI Taxonomy" id="74649"/>
    <lineage>
        <taxon>Eukaryota</taxon>
        <taxon>Viridiplantae</taxon>
        <taxon>Streptophyta</taxon>
        <taxon>Embryophyta</taxon>
        <taxon>Tracheophyta</taxon>
        <taxon>Spermatophyta</taxon>
        <taxon>Magnoliopsida</taxon>
        <taxon>eudicotyledons</taxon>
        <taxon>Gunneridae</taxon>
        <taxon>Pentapetalae</taxon>
        <taxon>rosids</taxon>
        <taxon>fabids</taxon>
        <taxon>Rosales</taxon>
        <taxon>Rosaceae</taxon>
        <taxon>Rosoideae</taxon>
        <taxon>Rosoideae incertae sedis</taxon>
        <taxon>Rosa</taxon>
    </lineage>
</organism>
<dbReference type="Gramene" id="PRQ20029">
    <property type="protein sequence ID" value="PRQ20029"/>
    <property type="gene ID" value="RchiOBHm_Chr7g0223701"/>
</dbReference>
<dbReference type="AlphaFoldDB" id="A0A2P6PDN3"/>
<evidence type="ECO:0000313" key="2">
    <source>
        <dbReference type="Proteomes" id="UP000238479"/>
    </source>
</evidence>
<protein>
    <submittedName>
        <fullName evidence="1">Uncharacterized protein</fullName>
    </submittedName>
</protein>
<gene>
    <name evidence="1" type="ORF">RchiOBHm_Chr7g0223701</name>
</gene>
<proteinExistence type="predicted"/>
<dbReference type="EMBL" id="PDCK01000045">
    <property type="protein sequence ID" value="PRQ20029.1"/>
    <property type="molecule type" value="Genomic_DNA"/>
</dbReference>
<name>A0A2P6PDN3_ROSCH</name>
<evidence type="ECO:0000313" key="1">
    <source>
        <dbReference type="EMBL" id="PRQ20029.1"/>
    </source>
</evidence>
<dbReference type="Proteomes" id="UP000238479">
    <property type="component" value="Chromosome 7"/>
</dbReference>
<accession>A0A2P6PDN3</accession>
<keyword evidence="2" id="KW-1185">Reference proteome</keyword>
<reference evidence="1 2" key="1">
    <citation type="journal article" date="2018" name="Nat. Genet.">
        <title>The Rosa genome provides new insights in the design of modern roses.</title>
        <authorList>
            <person name="Bendahmane M."/>
        </authorList>
    </citation>
    <scope>NUCLEOTIDE SEQUENCE [LARGE SCALE GENOMIC DNA]</scope>
    <source>
        <strain evidence="2">cv. Old Blush</strain>
    </source>
</reference>
<sequence>MSYLSSLVGIFGNGGIKIFLKKDFNSLLTQLRSLWIVPPNGILLRKRRIQGPTRLLWL</sequence>